<dbReference type="CDD" id="cd05293">
    <property type="entry name" value="LDH_1"/>
    <property type="match status" value="1"/>
</dbReference>
<organism evidence="10 11">
    <name type="scientific">Sphagnum troendelagicum</name>
    <dbReference type="NCBI Taxonomy" id="128251"/>
    <lineage>
        <taxon>Eukaryota</taxon>
        <taxon>Viridiplantae</taxon>
        <taxon>Streptophyta</taxon>
        <taxon>Embryophyta</taxon>
        <taxon>Bryophyta</taxon>
        <taxon>Sphagnophytina</taxon>
        <taxon>Sphagnopsida</taxon>
        <taxon>Sphagnales</taxon>
        <taxon>Sphagnaceae</taxon>
        <taxon>Sphagnum</taxon>
    </lineage>
</organism>
<evidence type="ECO:0000313" key="10">
    <source>
        <dbReference type="EMBL" id="CAK9232081.1"/>
    </source>
</evidence>
<name>A0ABP0UXJ4_9BRYO</name>
<keyword evidence="5 7" id="KW-0520">NAD</keyword>
<dbReference type="Pfam" id="PF00056">
    <property type="entry name" value="Ldh_1_N"/>
    <property type="match status" value="1"/>
</dbReference>
<accession>A0ABP0UXJ4</accession>
<sequence>MTTAETYPNIVFDWRSETAEHVPESARKVAFDIKQALFQPLPGACPSRTATKISKITVVGVGNVGMACAQTILTQNLADQLALVDVDPEKLRGEMLDLQHAAAFLPRAKIVANTDYKVSEGSDICIVSAGARQRNGESRLALVQRNVAIFKSIIPQLVKYSPSAILLIISNPVDALTYVAWKLSGFPSNRVFGSGTNLDSSRFRGLLADRLDVSAHNVHGYVIGEHGDSSVPVWSTVNIGGVPIIEFLKNMGIPYSQSTLDELHKMVIGGAYEVIKLKGYTSWAIGYSVASLVNSLLRDQRCIHPVSVCAKGFYGIKDEVYMSLPTQLGYTGVMGVLNLPLTDEEREKLQQSAKTLAEVQDQLDI</sequence>
<dbReference type="InterPro" id="IPR015955">
    <property type="entry name" value="Lactate_DH/Glyco_Ohase_4_C"/>
</dbReference>
<dbReference type="HAMAP" id="MF_00488">
    <property type="entry name" value="Lactate_dehydrog"/>
    <property type="match status" value="1"/>
</dbReference>
<dbReference type="NCBIfam" id="TIGR01771">
    <property type="entry name" value="L-LDH-NAD"/>
    <property type="match status" value="1"/>
</dbReference>
<dbReference type="InterPro" id="IPR036291">
    <property type="entry name" value="NAD(P)-bd_dom_sf"/>
</dbReference>
<dbReference type="InterPro" id="IPR022383">
    <property type="entry name" value="Lactate/malate_DH_C"/>
</dbReference>
<dbReference type="NCBIfam" id="NF000824">
    <property type="entry name" value="PRK00066.1"/>
    <property type="match status" value="1"/>
</dbReference>
<dbReference type="PANTHER" id="PTHR43128:SF16">
    <property type="entry name" value="L-LACTATE DEHYDROGENASE"/>
    <property type="match status" value="1"/>
</dbReference>
<gene>
    <name evidence="10" type="ORF">CSSPTR1EN2_LOCUS21079</name>
</gene>
<dbReference type="InterPro" id="IPR011304">
    <property type="entry name" value="L-lactate_DH"/>
</dbReference>
<evidence type="ECO:0000256" key="1">
    <source>
        <dbReference type="ARBA" id="ARBA00004843"/>
    </source>
</evidence>
<dbReference type="Proteomes" id="UP001497512">
    <property type="component" value="Chromosome 7"/>
</dbReference>
<dbReference type="PIRSF" id="PIRSF000102">
    <property type="entry name" value="Lac_mal_DH"/>
    <property type="match status" value="1"/>
</dbReference>
<dbReference type="EMBL" id="OZ019899">
    <property type="protein sequence ID" value="CAK9232081.1"/>
    <property type="molecule type" value="Genomic_DNA"/>
</dbReference>
<dbReference type="PROSITE" id="PS00064">
    <property type="entry name" value="L_LDH"/>
    <property type="match status" value="1"/>
</dbReference>
<protein>
    <recommendedName>
        <fullName evidence="3 7">L-lactate dehydrogenase</fullName>
        <ecNumber evidence="3 7">1.1.1.27</ecNumber>
    </recommendedName>
</protein>
<feature type="domain" description="Lactate/malate dehydrogenase C-terminal" evidence="9">
    <location>
        <begin position="196"/>
        <end position="359"/>
    </location>
</feature>
<evidence type="ECO:0000259" key="8">
    <source>
        <dbReference type="Pfam" id="PF00056"/>
    </source>
</evidence>
<reference evidence="10" key="1">
    <citation type="submission" date="2024-02" db="EMBL/GenBank/DDBJ databases">
        <authorList>
            <consortium name="ELIXIR-Norway"/>
            <consortium name="Elixir Norway"/>
        </authorList>
    </citation>
    <scope>NUCLEOTIDE SEQUENCE</scope>
</reference>
<comment type="pathway">
    <text evidence="1 7">Fermentation; pyruvate fermentation to lactate; (S)-lactate from pyruvate: step 1/1.</text>
</comment>
<feature type="domain" description="Lactate/malate dehydrogenase N-terminal" evidence="8">
    <location>
        <begin position="55"/>
        <end position="193"/>
    </location>
</feature>
<comment type="similarity">
    <text evidence="2">Belongs to the LDH/MDH superfamily. LDH family.</text>
</comment>
<evidence type="ECO:0000256" key="4">
    <source>
        <dbReference type="ARBA" id="ARBA00023002"/>
    </source>
</evidence>
<dbReference type="SUPFAM" id="SSF51735">
    <property type="entry name" value="NAD(P)-binding Rossmann-fold domains"/>
    <property type="match status" value="1"/>
</dbReference>
<dbReference type="Gene3D" id="3.90.110.10">
    <property type="entry name" value="Lactate dehydrogenase/glycoside hydrolase, family 4, C-terminal"/>
    <property type="match status" value="1"/>
</dbReference>
<dbReference type="InterPro" id="IPR001236">
    <property type="entry name" value="Lactate/malate_DH_N"/>
</dbReference>
<dbReference type="PANTHER" id="PTHR43128">
    <property type="entry name" value="L-2-HYDROXYCARBOXYLATE DEHYDROGENASE (NAD(P)(+))"/>
    <property type="match status" value="1"/>
</dbReference>
<evidence type="ECO:0000256" key="5">
    <source>
        <dbReference type="ARBA" id="ARBA00023027"/>
    </source>
</evidence>
<evidence type="ECO:0000259" key="9">
    <source>
        <dbReference type="Pfam" id="PF02866"/>
    </source>
</evidence>
<evidence type="ECO:0000256" key="3">
    <source>
        <dbReference type="ARBA" id="ARBA00012967"/>
    </source>
</evidence>
<keyword evidence="11" id="KW-1185">Reference proteome</keyword>
<dbReference type="InterPro" id="IPR018177">
    <property type="entry name" value="L-lactate_DH_AS"/>
</dbReference>
<dbReference type="Gene3D" id="3.40.50.720">
    <property type="entry name" value="NAD(P)-binding Rossmann-like Domain"/>
    <property type="match status" value="1"/>
</dbReference>
<evidence type="ECO:0000256" key="6">
    <source>
        <dbReference type="ARBA" id="ARBA00049258"/>
    </source>
</evidence>
<dbReference type="SUPFAM" id="SSF56327">
    <property type="entry name" value="LDH C-terminal domain-like"/>
    <property type="match status" value="1"/>
</dbReference>
<dbReference type="Pfam" id="PF02866">
    <property type="entry name" value="Ldh_1_C"/>
    <property type="match status" value="1"/>
</dbReference>
<proteinExistence type="inferred from homology"/>
<evidence type="ECO:0000256" key="7">
    <source>
        <dbReference type="RuleBase" id="RU000496"/>
    </source>
</evidence>
<evidence type="ECO:0000256" key="2">
    <source>
        <dbReference type="ARBA" id="ARBA00006054"/>
    </source>
</evidence>
<evidence type="ECO:0000313" key="11">
    <source>
        <dbReference type="Proteomes" id="UP001497512"/>
    </source>
</evidence>
<dbReference type="InterPro" id="IPR001557">
    <property type="entry name" value="L-lactate/malate_DH"/>
</dbReference>
<dbReference type="EC" id="1.1.1.27" evidence="3 7"/>
<comment type="catalytic activity">
    <reaction evidence="6 7">
        <text>(S)-lactate + NAD(+) = pyruvate + NADH + H(+)</text>
        <dbReference type="Rhea" id="RHEA:23444"/>
        <dbReference type="ChEBI" id="CHEBI:15361"/>
        <dbReference type="ChEBI" id="CHEBI:15378"/>
        <dbReference type="ChEBI" id="CHEBI:16651"/>
        <dbReference type="ChEBI" id="CHEBI:57540"/>
        <dbReference type="ChEBI" id="CHEBI:57945"/>
        <dbReference type="EC" id="1.1.1.27"/>
    </reaction>
</comment>
<dbReference type="PRINTS" id="PR00086">
    <property type="entry name" value="LLDHDRGNASE"/>
</dbReference>
<keyword evidence="4 7" id="KW-0560">Oxidoreductase</keyword>